<keyword evidence="1" id="KW-0472">Membrane</keyword>
<dbReference type="EMBL" id="HACG01012891">
    <property type="protein sequence ID" value="CEK59756.1"/>
    <property type="molecule type" value="Transcribed_RNA"/>
</dbReference>
<evidence type="ECO:0000256" key="1">
    <source>
        <dbReference type="SAM" id="Phobius"/>
    </source>
</evidence>
<feature type="non-terminal residue" evidence="2">
    <location>
        <position position="1"/>
    </location>
</feature>
<dbReference type="AlphaFoldDB" id="A0A0B6YVF9"/>
<sequence>TDHIGIGVFRTDSTDDGQIKNFDDASALLTIVAPTCAGAVIVIIICGIICFLFMRKKTKAKGDPLEPESKALMIEPPL</sequence>
<feature type="transmembrane region" description="Helical" evidence="1">
    <location>
        <begin position="31"/>
        <end position="54"/>
    </location>
</feature>
<accession>A0A0B6YVF9</accession>
<evidence type="ECO:0000313" key="2">
    <source>
        <dbReference type="EMBL" id="CEK59756.1"/>
    </source>
</evidence>
<reference evidence="2" key="1">
    <citation type="submission" date="2014-12" db="EMBL/GenBank/DDBJ databases">
        <title>Insight into the proteome of Arion vulgaris.</title>
        <authorList>
            <person name="Aradska J."/>
            <person name="Bulat T."/>
            <person name="Smidak R."/>
            <person name="Sarate P."/>
            <person name="Gangsoo J."/>
            <person name="Sialana F."/>
            <person name="Bilban M."/>
            <person name="Lubec G."/>
        </authorList>
    </citation>
    <scope>NUCLEOTIDE SEQUENCE</scope>
    <source>
        <tissue evidence="2">Skin</tissue>
    </source>
</reference>
<keyword evidence="1" id="KW-0812">Transmembrane</keyword>
<protein>
    <submittedName>
        <fullName evidence="2">Uncharacterized protein</fullName>
    </submittedName>
</protein>
<organism evidence="2">
    <name type="scientific">Arion vulgaris</name>
    <dbReference type="NCBI Taxonomy" id="1028688"/>
    <lineage>
        <taxon>Eukaryota</taxon>
        <taxon>Metazoa</taxon>
        <taxon>Spiralia</taxon>
        <taxon>Lophotrochozoa</taxon>
        <taxon>Mollusca</taxon>
        <taxon>Gastropoda</taxon>
        <taxon>Heterobranchia</taxon>
        <taxon>Euthyneura</taxon>
        <taxon>Panpulmonata</taxon>
        <taxon>Eupulmonata</taxon>
        <taxon>Stylommatophora</taxon>
        <taxon>Helicina</taxon>
        <taxon>Arionoidea</taxon>
        <taxon>Arionidae</taxon>
        <taxon>Arion</taxon>
    </lineage>
</organism>
<keyword evidence="1" id="KW-1133">Transmembrane helix</keyword>
<name>A0A0B6YVF9_9EUPU</name>
<feature type="non-terminal residue" evidence="2">
    <location>
        <position position="78"/>
    </location>
</feature>
<gene>
    <name evidence="2" type="primary">ORF37328</name>
</gene>
<proteinExistence type="predicted"/>